<keyword evidence="2" id="KW-0808">Transferase</keyword>
<protein>
    <submittedName>
        <fullName evidence="2">Retron-type RNA-directed DNA polymerase</fullName>
        <ecNumber evidence="2">2.7.7.49</ecNumber>
    </submittedName>
</protein>
<feature type="region of interest" description="Disordered" evidence="1">
    <location>
        <begin position="1"/>
        <end position="22"/>
    </location>
</feature>
<evidence type="ECO:0000313" key="2">
    <source>
        <dbReference type="EMBL" id="AKN36941.1"/>
    </source>
</evidence>
<organism evidence="2">
    <name type="scientific">Vibrio genomosp. F6</name>
    <dbReference type="NCBI Taxonomy" id="723172"/>
    <lineage>
        <taxon>Bacteria</taxon>
        <taxon>Pseudomonadati</taxon>
        <taxon>Pseudomonadota</taxon>
        <taxon>Gammaproteobacteria</taxon>
        <taxon>Vibrionales</taxon>
        <taxon>Vibrionaceae</taxon>
        <taxon>Vibrio</taxon>
    </lineage>
</organism>
<name>A0A0H3ZTN8_9VIBR</name>
<keyword evidence="2" id="KW-0695">RNA-directed DNA polymerase</keyword>
<dbReference type="AlphaFoldDB" id="A0A0H3ZTN8"/>
<dbReference type="EC" id="2.7.7.49" evidence="2"/>
<reference evidence="2" key="1">
    <citation type="journal article" date="2015" name="MBio">
        <title>Eco-Evolutionary Dynamics of Episomes among Ecologically Cohesive Bacterial Populations.</title>
        <authorList>
            <person name="Xue H."/>
            <person name="Cordero O.X."/>
            <person name="Camas F.M."/>
            <person name="Trimble W."/>
            <person name="Meyer F."/>
            <person name="Guglielmini J."/>
            <person name="Rocha E.P."/>
            <person name="Polz M.F."/>
        </authorList>
    </citation>
    <scope>NUCLEOTIDE SEQUENCE</scope>
    <source>
        <strain evidence="2">FF_110</strain>
    </source>
</reference>
<dbReference type="GO" id="GO:0003964">
    <property type="term" value="F:RNA-directed DNA polymerase activity"/>
    <property type="evidence" value="ECO:0007669"/>
    <property type="project" value="UniProtKB-KW"/>
</dbReference>
<accession>A0A0H3ZTN8</accession>
<sequence>MSNLSIPTTPTGDYYQQRNDRQPSFNSDLFTQLLQPENLQRAWRQVKANKGAAGIDGMTIDSFPPWL</sequence>
<proteinExistence type="predicted"/>
<keyword evidence="2" id="KW-0548">Nucleotidyltransferase</keyword>
<dbReference type="EMBL" id="KP795516">
    <property type="protein sequence ID" value="AKN36941.1"/>
    <property type="molecule type" value="Genomic_DNA"/>
</dbReference>
<evidence type="ECO:0000256" key="1">
    <source>
        <dbReference type="SAM" id="MobiDB-lite"/>
    </source>
</evidence>